<evidence type="ECO:0000256" key="1">
    <source>
        <dbReference type="ARBA" id="ARBA00004781"/>
    </source>
</evidence>
<dbReference type="RefSeq" id="WP_345972466.1">
    <property type="nucleotide sequence ID" value="NZ_CP147920.1"/>
</dbReference>
<evidence type="ECO:0000256" key="4">
    <source>
        <dbReference type="ARBA" id="ARBA00017099"/>
    </source>
</evidence>
<dbReference type="Proteomes" id="UP001447842">
    <property type="component" value="Chromosome"/>
</dbReference>
<dbReference type="SUPFAM" id="SSF51735">
    <property type="entry name" value="NAD(P)-binding Rossmann-fold domains"/>
    <property type="match status" value="1"/>
</dbReference>
<evidence type="ECO:0000256" key="5">
    <source>
        <dbReference type="ARBA" id="ARBA00048200"/>
    </source>
</evidence>
<dbReference type="EC" id="1.1.1.133" evidence="3 6"/>
<organism evidence="8 9">
    <name type="scientific">Sulfurimonas diazotrophicus</name>
    <dbReference type="NCBI Taxonomy" id="3131939"/>
    <lineage>
        <taxon>Bacteria</taxon>
        <taxon>Pseudomonadati</taxon>
        <taxon>Campylobacterota</taxon>
        <taxon>Epsilonproteobacteria</taxon>
        <taxon>Campylobacterales</taxon>
        <taxon>Sulfurimonadaceae</taxon>
        <taxon>Sulfurimonas</taxon>
    </lineage>
</organism>
<dbReference type="InterPro" id="IPR029903">
    <property type="entry name" value="RmlD-like-bd"/>
</dbReference>
<evidence type="ECO:0000313" key="9">
    <source>
        <dbReference type="Proteomes" id="UP001447842"/>
    </source>
</evidence>
<comment type="catalytic activity">
    <reaction evidence="5">
        <text>dTDP-beta-L-rhamnose + NADP(+) = dTDP-4-dehydro-beta-L-rhamnose + NADPH + H(+)</text>
        <dbReference type="Rhea" id="RHEA:21796"/>
        <dbReference type="ChEBI" id="CHEBI:15378"/>
        <dbReference type="ChEBI" id="CHEBI:57510"/>
        <dbReference type="ChEBI" id="CHEBI:57783"/>
        <dbReference type="ChEBI" id="CHEBI:58349"/>
        <dbReference type="ChEBI" id="CHEBI:62830"/>
        <dbReference type="EC" id="1.1.1.133"/>
    </reaction>
</comment>
<dbReference type="PANTHER" id="PTHR10491">
    <property type="entry name" value="DTDP-4-DEHYDRORHAMNOSE REDUCTASE"/>
    <property type="match status" value="1"/>
</dbReference>
<evidence type="ECO:0000256" key="2">
    <source>
        <dbReference type="ARBA" id="ARBA00010944"/>
    </source>
</evidence>
<dbReference type="EMBL" id="CP147920">
    <property type="protein sequence ID" value="XAU14833.1"/>
    <property type="molecule type" value="Genomic_DNA"/>
</dbReference>
<accession>A0ABZ3H9Q9</accession>
<dbReference type="Pfam" id="PF04321">
    <property type="entry name" value="RmlD_sub_bind"/>
    <property type="match status" value="1"/>
</dbReference>
<dbReference type="Gene3D" id="3.90.25.10">
    <property type="entry name" value="UDP-galactose 4-epimerase, domain 1"/>
    <property type="match status" value="1"/>
</dbReference>
<dbReference type="PANTHER" id="PTHR10491:SF4">
    <property type="entry name" value="METHIONINE ADENOSYLTRANSFERASE 2 SUBUNIT BETA"/>
    <property type="match status" value="1"/>
</dbReference>
<name>A0ABZ3H9Q9_9BACT</name>
<protein>
    <recommendedName>
        <fullName evidence="4 6">dTDP-4-dehydrorhamnose reductase</fullName>
        <ecNumber evidence="3 6">1.1.1.133</ecNumber>
    </recommendedName>
</protein>
<feature type="domain" description="RmlD-like substrate binding" evidence="7">
    <location>
        <begin position="3"/>
        <end position="284"/>
    </location>
</feature>
<proteinExistence type="inferred from homology"/>
<evidence type="ECO:0000256" key="3">
    <source>
        <dbReference type="ARBA" id="ARBA00012929"/>
    </source>
</evidence>
<comment type="function">
    <text evidence="6">Catalyzes the reduction of dTDP-6-deoxy-L-lyxo-4-hexulose to yield dTDP-L-rhamnose.</text>
</comment>
<keyword evidence="6" id="KW-0521">NADP</keyword>
<evidence type="ECO:0000313" key="8">
    <source>
        <dbReference type="EMBL" id="XAU14833.1"/>
    </source>
</evidence>
<sequence length="290" mass="32796">MSKVLITGATGQLGQAFQKVAGRYSEFEFLFVDRSTFDIENNQQISDFIKNNPIDFLINCAAYTASDKAEEESERAHRINADAVKQLALLSQENSFRLITFSSDYVFDGKQNTPYLENTLTEPLNVYGQSKVAGENAVLNHTANGVVLRVAWIYSSFAKNFVKTILHHAQNKKELRVVYDQVGTPTYAETIADTVLKMLPKLDNTTPEIYHLSDLGVASWYDLAHEAVAMMGIDCNIIPILSDEYPSNVMRPAYSVMDKTKIQRDFNIELPYWRDSLRECIDEIKARGIN</sequence>
<evidence type="ECO:0000259" key="7">
    <source>
        <dbReference type="Pfam" id="PF04321"/>
    </source>
</evidence>
<comment type="pathway">
    <text evidence="1 6">Carbohydrate biosynthesis; dTDP-L-rhamnose biosynthesis.</text>
</comment>
<dbReference type="Gene3D" id="3.40.50.720">
    <property type="entry name" value="NAD(P)-binding Rossmann-like Domain"/>
    <property type="match status" value="1"/>
</dbReference>
<evidence type="ECO:0000256" key="6">
    <source>
        <dbReference type="RuleBase" id="RU364082"/>
    </source>
</evidence>
<keyword evidence="9" id="KW-1185">Reference proteome</keyword>
<dbReference type="NCBIfam" id="TIGR01214">
    <property type="entry name" value="rmlD"/>
    <property type="match status" value="1"/>
</dbReference>
<keyword evidence="6 8" id="KW-0560">Oxidoreductase</keyword>
<comment type="similarity">
    <text evidence="2 6">Belongs to the dTDP-4-dehydrorhamnose reductase family.</text>
</comment>
<reference evidence="8 9" key="1">
    <citation type="submission" date="2024-03" db="EMBL/GenBank/DDBJ databases">
        <title>Sulfurimonas sp. HSL3-1.</title>
        <authorList>
            <person name="Wang S."/>
        </authorList>
    </citation>
    <scope>NUCLEOTIDE SEQUENCE [LARGE SCALE GENOMIC DNA]</scope>
    <source>
        <strain evidence="8 9">HSL3-1</strain>
    </source>
</reference>
<dbReference type="InterPro" id="IPR005913">
    <property type="entry name" value="dTDP_dehydrorham_reduct"/>
</dbReference>
<gene>
    <name evidence="8" type="primary">rfbD</name>
    <name evidence="8" type="ORF">WCY31_11385</name>
</gene>
<dbReference type="GO" id="GO:0008831">
    <property type="term" value="F:dTDP-4-dehydrorhamnose reductase activity"/>
    <property type="evidence" value="ECO:0007669"/>
    <property type="project" value="UniProtKB-EC"/>
</dbReference>
<dbReference type="InterPro" id="IPR036291">
    <property type="entry name" value="NAD(P)-bd_dom_sf"/>
</dbReference>
<dbReference type="CDD" id="cd05254">
    <property type="entry name" value="dTDP_HR_like_SDR_e"/>
    <property type="match status" value="1"/>
</dbReference>